<gene>
    <name evidence="2" type="ORF">ACFQ07_21675</name>
</gene>
<dbReference type="Proteomes" id="UP001597083">
    <property type="component" value="Unassembled WGS sequence"/>
</dbReference>
<sequence length="178" mass="19021">MGVVLAVAGAMVGAILIGPAPDVFAWVMGAPLALMVLVGAGYLSRQRIMLTAGEIVLRGLLFKRREARARVVEAVRATIVAHRGSPGDTLFLLDAHRNVILRLNAGAYRREDIDRLVKALGVPCREPGRPVTGKELAREFPGLDLVSWVERHPVLLAFIICGVLFAVLMAGIVIGVAA</sequence>
<dbReference type="EMBL" id="JBHTIR010003223">
    <property type="protein sequence ID" value="MFD0854865.1"/>
    <property type="molecule type" value="Genomic_DNA"/>
</dbReference>
<protein>
    <recommendedName>
        <fullName evidence="4">PH domain-containing protein</fullName>
    </recommendedName>
</protein>
<comment type="caution">
    <text evidence="2">The sequence shown here is derived from an EMBL/GenBank/DDBJ whole genome shotgun (WGS) entry which is preliminary data.</text>
</comment>
<accession>A0ABW3CLS0</accession>
<reference evidence="3" key="1">
    <citation type="journal article" date="2019" name="Int. J. Syst. Evol. Microbiol.">
        <title>The Global Catalogue of Microorganisms (GCM) 10K type strain sequencing project: providing services to taxonomists for standard genome sequencing and annotation.</title>
        <authorList>
            <consortium name="The Broad Institute Genomics Platform"/>
            <consortium name="The Broad Institute Genome Sequencing Center for Infectious Disease"/>
            <person name="Wu L."/>
            <person name="Ma J."/>
        </authorList>
    </citation>
    <scope>NUCLEOTIDE SEQUENCE [LARGE SCALE GENOMIC DNA]</scope>
    <source>
        <strain evidence="3">JCM 31696</strain>
    </source>
</reference>
<name>A0ABW3CLS0_9ACTN</name>
<evidence type="ECO:0008006" key="4">
    <source>
        <dbReference type="Google" id="ProtNLM"/>
    </source>
</evidence>
<keyword evidence="1" id="KW-0812">Transmembrane</keyword>
<keyword evidence="1" id="KW-1133">Transmembrane helix</keyword>
<evidence type="ECO:0000313" key="3">
    <source>
        <dbReference type="Proteomes" id="UP001597083"/>
    </source>
</evidence>
<keyword evidence="1" id="KW-0472">Membrane</keyword>
<organism evidence="2 3">
    <name type="scientific">Actinomadura adrarensis</name>
    <dbReference type="NCBI Taxonomy" id="1819600"/>
    <lineage>
        <taxon>Bacteria</taxon>
        <taxon>Bacillati</taxon>
        <taxon>Actinomycetota</taxon>
        <taxon>Actinomycetes</taxon>
        <taxon>Streptosporangiales</taxon>
        <taxon>Thermomonosporaceae</taxon>
        <taxon>Actinomadura</taxon>
    </lineage>
</organism>
<proteinExistence type="predicted"/>
<evidence type="ECO:0000256" key="1">
    <source>
        <dbReference type="SAM" id="Phobius"/>
    </source>
</evidence>
<feature type="transmembrane region" description="Helical" evidence="1">
    <location>
        <begin position="154"/>
        <end position="177"/>
    </location>
</feature>
<feature type="transmembrane region" description="Helical" evidence="1">
    <location>
        <begin position="24"/>
        <end position="43"/>
    </location>
</feature>
<evidence type="ECO:0000313" key="2">
    <source>
        <dbReference type="EMBL" id="MFD0854865.1"/>
    </source>
</evidence>
<keyword evidence="3" id="KW-1185">Reference proteome</keyword>